<name>A0A0E9QN27_ANGAN</name>
<sequence length="10" mass="1177">MKRINSLCLV</sequence>
<protein>
    <submittedName>
        <fullName evidence="1">Uncharacterized protein</fullName>
    </submittedName>
</protein>
<organism evidence="1">
    <name type="scientific">Anguilla anguilla</name>
    <name type="common">European freshwater eel</name>
    <name type="synonym">Muraena anguilla</name>
    <dbReference type="NCBI Taxonomy" id="7936"/>
    <lineage>
        <taxon>Eukaryota</taxon>
        <taxon>Metazoa</taxon>
        <taxon>Chordata</taxon>
        <taxon>Craniata</taxon>
        <taxon>Vertebrata</taxon>
        <taxon>Euteleostomi</taxon>
        <taxon>Actinopterygii</taxon>
        <taxon>Neopterygii</taxon>
        <taxon>Teleostei</taxon>
        <taxon>Anguilliformes</taxon>
        <taxon>Anguillidae</taxon>
        <taxon>Anguilla</taxon>
    </lineage>
</organism>
<dbReference type="EMBL" id="GBXM01091104">
    <property type="protein sequence ID" value="JAH17473.1"/>
    <property type="molecule type" value="Transcribed_RNA"/>
</dbReference>
<proteinExistence type="predicted"/>
<evidence type="ECO:0000313" key="1">
    <source>
        <dbReference type="EMBL" id="JAH17473.1"/>
    </source>
</evidence>
<reference evidence="1" key="1">
    <citation type="submission" date="2014-11" db="EMBL/GenBank/DDBJ databases">
        <authorList>
            <person name="Amaro Gonzalez C."/>
        </authorList>
    </citation>
    <scope>NUCLEOTIDE SEQUENCE</scope>
</reference>
<reference evidence="1" key="2">
    <citation type="journal article" date="2015" name="Fish Shellfish Immunol.">
        <title>Early steps in the European eel (Anguilla anguilla)-Vibrio vulnificus interaction in the gills: Role of the RtxA13 toxin.</title>
        <authorList>
            <person name="Callol A."/>
            <person name="Pajuelo D."/>
            <person name="Ebbesson L."/>
            <person name="Teles M."/>
            <person name="MacKenzie S."/>
            <person name="Amaro C."/>
        </authorList>
    </citation>
    <scope>NUCLEOTIDE SEQUENCE</scope>
</reference>
<accession>A0A0E9QN27</accession>